<dbReference type="GO" id="GO:0006508">
    <property type="term" value="P:proteolysis"/>
    <property type="evidence" value="ECO:0007669"/>
    <property type="project" value="UniProtKB-KW"/>
</dbReference>
<proteinExistence type="predicted"/>
<dbReference type="KEGG" id="mala:NCTC10135_00999"/>
<dbReference type="InterPro" id="IPR037219">
    <property type="entry name" value="Peptidase_M41-like"/>
</dbReference>
<feature type="domain" description="Peptidase M41" evidence="2">
    <location>
        <begin position="2"/>
        <end position="60"/>
    </location>
</feature>
<accession>A0A3B0P6A6</accession>
<keyword evidence="3" id="KW-0378">Hydrolase</keyword>
<keyword evidence="3" id="KW-0645">Protease</keyword>
<dbReference type="Pfam" id="PF01434">
    <property type="entry name" value="Peptidase_M41"/>
    <property type="match status" value="1"/>
</dbReference>
<sequence>MKNTSFSSKVGQEIDEEIRKIILEAEKKAHEIISSNRELLELIKDALIIKETIVAEEIEYIAKNMKLPEEITTTKETLKEEYSENDFNNLFNEISGKKNITEDKYKDDLDEELKKHAIKDENDVADKGNNESKENDFEN</sequence>
<dbReference type="AlphaFoldDB" id="A0A3B0P6A6"/>
<protein>
    <submittedName>
        <fullName evidence="3">ATP-dependent zinc metalloprotease FtsH</fullName>
        <ecNumber evidence="3">3.4.24.-</ecNumber>
    </submittedName>
</protein>
<organism evidence="3 4">
    <name type="scientific">Metamycoplasma alkalescens</name>
    <dbReference type="NCBI Taxonomy" id="45363"/>
    <lineage>
        <taxon>Bacteria</taxon>
        <taxon>Bacillati</taxon>
        <taxon>Mycoplasmatota</taxon>
        <taxon>Mycoplasmoidales</taxon>
        <taxon>Metamycoplasmataceae</taxon>
        <taxon>Metamycoplasma</taxon>
    </lineage>
</organism>
<evidence type="ECO:0000259" key="2">
    <source>
        <dbReference type="Pfam" id="PF01434"/>
    </source>
</evidence>
<dbReference type="SUPFAM" id="SSF140990">
    <property type="entry name" value="FtsH protease domain-like"/>
    <property type="match status" value="1"/>
</dbReference>
<dbReference type="GO" id="GO:0005524">
    <property type="term" value="F:ATP binding"/>
    <property type="evidence" value="ECO:0007669"/>
    <property type="project" value="InterPro"/>
</dbReference>
<dbReference type="EC" id="3.4.24.-" evidence="3"/>
<dbReference type="Gene3D" id="1.20.58.760">
    <property type="entry name" value="Peptidase M41"/>
    <property type="match status" value="1"/>
</dbReference>
<name>A0A3B0P6A6_9BACT</name>
<evidence type="ECO:0000256" key="1">
    <source>
        <dbReference type="SAM" id="MobiDB-lite"/>
    </source>
</evidence>
<feature type="region of interest" description="Disordered" evidence="1">
    <location>
        <begin position="116"/>
        <end position="139"/>
    </location>
</feature>
<evidence type="ECO:0000313" key="3">
    <source>
        <dbReference type="EMBL" id="SYV90475.1"/>
    </source>
</evidence>
<gene>
    <name evidence="3" type="primary">ftsH_2</name>
    <name evidence="3" type="ORF">NCTC10135_00999</name>
</gene>
<dbReference type="GO" id="GO:0004222">
    <property type="term" value="F:metalloendopeptidase activity"/>
    <property type="evidence" value="ECO:0007669"/>
    <property type="project" value="InterPro"/>
</dbReference>
<dbReference type="GO" id="GO:0004176">
    <property type="term" value="F:ATP-dependent peptidase activity"/>
    <property type="evidence" value="ECO:0007669"/>
    <property type="project" value="InterPro"/>
</dbReference>
<evidence type="ECO:0000313" key="4">
    <source>
        <dbReference type="Proteomes" id="UP000259864"/>
    </source>
</evidence>
<reference evidence="4" key="1">
    <citation type="submission" date="2018-06" db="EMBL/GenBank/DDBJ databases">
        <authorList>
            <consortium name="Pathogen Informatics"/>
        </authorList>
    </citation>
    <scope>NUCLEOTIDE SEQUENCE [LARGE SCALE GENOMIC DNA]</scope>
    <source>
        <strain evidence="4">NCTC10135</strain>
    </source>
</reference>
<dbReference type="InterPro" id="IPR000642">
    <property type="entry name" value="Peptidase_M41"/>
</dbReference>
<keyword evidence="3" id="KW-0482">Metalloprotease</keyword>
<dbReference type="Proteomes" id="UP000259864">
    <property type="component" value="Chromosome 1"/>
</dbReference>
<dbReference type="EMBL" id="LS991949">
    <property type="protein sequence ID" value="SYV90475.1"/>
    <property type="molecule type" value="Genomic_DNA"/>
</dbReference>